<dbReference type="InterPro" id="IPR020904">
    <property type="entry name" value="Sc_DH/Rdtase_CS"/>
</dbReference>
<evidence type="ECO:0000256" key="3">
    <source>
        <dbReference type="RuleBase" id="RU000363"/>
    </source>
</evidence>
<evidence type="ECO:0000313" key="5">
    <source>
        <dbReference type="EMBL" id="RJP22635.1"/>
    </source>
</evidence>
<dbReference type="InterPro" id="IPR036291">
    <property type="entry name" value="NAD(P)-bd_dom_sf"/>
</dbReference>
<evidence type="ECO:0000313" key="6">
    <source>
        <dbReference type="Proteomes" id="UP000265882"/>
    </source>
</evidence>
<reference evidence="5 6" key="1">
    <citation type="journal article" date="2017" name="ISME J.">
        <title>Energy and carbon metabolisms in a deep terrestrial subsurface fluid microbial community.</title>
        <authorList>
            <person name="Momper L."/>
            <person name="Jungbluth S.P."/>
            <person name="Lee M.D."/>
            <person name="Amend J.P."/>
        </authorList>
    </citation>
    <scope>NUCLEOTIDE SEQUENCE [LARGE SCALE GENOMIC DNA]</scope>
    <source>
        <strain evidence="5">SURF_5</strain>
    </source>
</reference>
<gene>
    <name evidence="5" type="ORF">C4520_07920</name>
</gene>
<comment type="caution">
    <text evidence="5">The sequence shown here is derived from an EMBL/GenBank/DDBJ whole genome shotgun (WGS) entry which is preliminary data.</text>
</comment>
<dbReference type="GO" id="GO:0016020">
    <property type="term" value="C:membrane"/>
    <property type="evidence" value="ECO:0007669"/>
    <property type="project" value="TreeGrafter"/>
</dbReference>
<dbReference type="SMART" id="SM00822">
    <property type="entry name" value="PKS_KR"/>
    <property type="match status" value="1"/>
</dbReference>
<dbReference type="PRINTS" id="PR00080">
    <property type="entry name" value="SDRFAMILY"/>
</dbReference>
<dbReference type="PROSITE" id="PS00061">
    <property type="entry name" value="ADH_SHORT"/>
    <property type="match status" value="1"/>
</dbReference>
<name>A0A3A4NVP3_ABYX5</name>
<dbReference type="Gene3D" id="3.40.50.720">
    <property type="entry name" value="NAD(P)-binding Rossmann-like Domain"/>
    <property type="match status" value="1"/>
</dbReference>
<dbReference type="GO" id="GO:0016491">
    <property type="term" value="F:oxidoreductase activity"/>
    <property type="evidence" value="ECO:0007669"/>
    <property type="project" value="UniProtKB-KW"/>
</dbReference>
<dbReference type="PANTHER" id="PTHR44196">
    <property type="entry name" value="DEHYDROGENASE/REDUCTASE SDR FAMILY MEMBER 7B"/>
    <property type="match status" value="1"/>
</dbReference>
<dbReference type="AlphaFoldDB" id="A0A3A4NVP3"/>
<dbReference type="Proteomes" id="UP000265882">
    <property type="component" value="Unassembled WGS sequence"/>
</dbReference>
<evidence type="ECO:0000256" key="2">
    <source>
        <dbReference type="ARBA" id="ARBA00023002"/>
    </source>
</evidence>
<dbReference type="CDD" id="cd05233">
    <property type="entry name" value="SDR_c"/>
    <property type="match status" value="1"/>
</dbReference>
<comment type="similarity">
    <text evidence="1 3">Belongs to the short-chain dehydrogenases/reductases (SDR) family.</text>
</comment>
<evidence type="ECO:0000259" key="4">
    <source>
        <dbReference type="SMART" id="SM00822"/>
    </source>
</evidence>
<accession>A0A3A4NVP3</accession>
<dbReference type="PANTHER" id="PTHR44196:SF1">
    <property type="entry name" value="DEHYDROGENASE_REDUCTASE SDR FAMILY MEMBER 7B"/>
    <property type="match status" value="1"/>
</dbReference>
<dbReference type="EMBL" id="QZKU01000055">
    <property type="protein sequence ID" value="RJP22635.1"/>
    <property type="molecule type" value="Genomic_DNA"/>
</dbReference>
<dbReference type="FunFam" id="3.40.50.720:FF:000084">
    <property type="entry name" value="Short-chain dehydrogenase reductase"/>
    <property type="match status" value="1"/>
</dbReference>
<evidence type="ECO:0000256" key="1">
    <source>
        <dbReference type="ARBA" id="ARBA00006484"/>
    </source>
</evidence>
<dbReference type="PRINTS" id="PR00081">
    <property type="entry name" value="GDHRDH"/>
</dbReference>
<dbReference type="Pfam" id="PF00106">
    <property type="entry name" value="adh_short"/>
    <property type="match status" value="1"/>
</dbReference>
<dbReference type="SUPFAM" id="SSF51735">
    <property type="entry name" value="NAD(P)-binding Rossmann-fold domains"/>
    <property type="match status" value="1"/>
</dbReference>
<dbReference type="InterPro" id="IPR057326">
    <property type="entry name" value="KR_dom"/>
</dbReference>
<feature type="domain" description="Ketoreductase" evidence="4">
    <location>
        <begin position="7"/>
        <end position="191"/>
    </location>
</feature>
<dbReference type="InterPro" id="IPR002347">
    <property type="entry name" value="SDR_fam"/>
</dbReference>
<proteinExistence type="inferred from homology"/>
<keyword evidence="2" id="KW-0560">Oxidoreductase</keyword>
<protein>
    <submittedName>
        <fullName evidence="5">SDR family oxidoreductase</fullName>
    </submittedName>
</protein>
<sequence length="277" mass="30085">MGFFTEKIALITGGASGIGRAVATELARQGAVVVLADVNERLLEEAVESIRRAGFRAESFRLDVADPEAFQALVASVREKHGRLDYLFNNAGIAVVGETRSFSYEDWRSVIDVDLYGVVNGVAAAYPLMVKQGFGHIVNTASLAGLVPVPGEISYTASKYGVVGLSHVLRQEGDGYGVKVSVVCPGFIETPILYNSKIVGLDREKVLEKIPETMPADVCARAILNGVERNQATIVITRMAKILWMLHRISPSLMMWLGKRFARDVRNLARPAAAPQI</sequence>
<organism evidence="5 6">
    <name type="scientific">Abyssobacteria bacterium (strain SURF_5)</name>
    <dbReference type="NCBI Taxonomy" id="2093360"/>
    <lineage>
        <taxon>Bacteria</taxon>
        <taxon>Pseudomonadati</taxon>
        <taxon>Candidatus Hydrogenedentota</taxon>
        <taxon>Candidatus Abyssobacteria</taxon>
    </lineage>
</organism>